<gene>
    <name evidence="2" type="ORF">KFE25_008333</name>
</gene>
<keyword evidence="3" id="KW-1185">Reference proteome</keyword>
<keyword evidence="1" id="KW-0472">Membrane</keyword>
<dbReference type="PANTHER" id="PTHR12242:SF1">
    <property type="entry name" value="MYND-TYPE DOMAIN-CONTAINING PROTEIN"/>
    <property type="match status" value="1"/>
</dbReference>
<feature type="transmembrane region" description="Helical" evidence="1">
    <location>
        <begin position="12"/>
        <end position="30"/>
    </location>
</feature>
<dbReference type="AlphaFoldDB" id="A0A8J5XUW1"/>
<feature type="transmembrane region" description="Helical" evidence="1">
    <location>
        <begin position="143"/>
        <end position="168"/>
    </location>
</feature>
<evidence type="ECO:0000256" key="1">
    <source>
        <dbReference type="SAM" id="Phobius"/>
    </source>
</evidence>
<accession>A0A8J5XUW1</accession>
<sequence>MANQKQTVPPLATIALGVVMAVVSGAMLALDRTPIVTLEQAGGSEAVGPACLCALRGLFALGHAFMIVQTALLPAMPLIAVYKRELGSHLQTETIWLRGLPRLCSFFTIWCFAAQGAFFALGAACSAALALGAEGVVPARVLYITHLLFEMTAGCGLVVTVVVSFVIWPELLRFGVQHDLDEPQNLVMHNWNVLEILTELLIGQLPITVAHAAVGIAWGTAFIAFSWLRAPALARLAREGKGRSAGNGVNFPYFFLDITLPRATQYAFLLGLLAVLLTFYFGAMALRELLLVSARCGVPLLARAAATYAVGYMLTKWRD</sequence>
<proteinExistence type="predicted"/>
<dbReference type="Proteomes" id="UP000751190">
    <property type="component" value="Unassembled WGS sequence"/>
</dbReference>
<evidence type="ECO:0000313" key="2">
    <source>
        <dbReference type="EMBL" id="KAG8466954.1"/>
    </source>
</evidence>
<dbReference type="EMBL" id="JAGTXO010000007">
    <property type="protein sequence ID" value="KAG8466954.1"/>
    <property type="molecule type" value="Genomic_DNA"/>
</dbReference>
<feature type="transmembrane region" description="Helical" evidence="1">
    <location>
        <begin position="103"/>
        <end position="131"/>
    </location>
</feature>
<keyword evidence="1" id="KW-1133">Transmembrane helix</keyword>
<evidence type="ECO:0000313" key="3">
    <source>
        <dbReference type="Proteomes" id="UP000751190"/>
    </source>
</evidence>
<dbReference type="PANTHER" id="PTHR12242">
    <property type="entry name" value="OS02G0130600 PROTEIN-RELATED"/>
    <property type="match status" value="1"/>
</dbReference>
<organism evidence="2 3">
    <name type="scientific">Diacronema lutheri</name>
    <name type="common">Unicellular marine alga</name>
    <name type="synonym">Monochrysis lutheri</name>
    <dbReference type="NCBI Taxonomy" id="2081491"/>
    <lineage>
        <taxon>Eukaryota</taxon>
        <taxon>Haptista</taxon>
        <taxon>Haptophyta</taxon>
        <taxon>Pavlovophyceae</taxon>
        <taxon>Pavlovales</taxon>
        <taxon>Pavlovaceae</taxon>
        <taxon>Diacronema</taxon>
    </lineage>
</organism>
<protein>
    <submittedName>
        <fullName evidence="2">Uncharacterized protein</fullName>
    </submittedName>
</protein>
<reference evidence="2" key="1">
    <citation type="submission" date="2021-05" db="EMBL/GenBank/DDBJ databases">
        <title>The genome of the haptophyte Pavlova lutheri (Diacronema luteri, Pavlovales) - a model for lipid biosynthesis in eukaryotic algae.</title>
        <authorList>
            <person name="Hulatt C.J."/>
            <person name="Posewitz M.C."/>
        </authorList>
    </citation>
    <scope>NUCLEOTIDE SEQUENCE</scope>
    <source>
        <strain evidence="2">NIVA-4/92</strain>
    </source>
</reference>
<name>A0A8J5XUW1_DIALT</name>
<dbReference type="OrthoDB" id="43188at2759"/>
<dbReference type="GO" id="GO:0016020">
    <property type="term" value="C:membrane"/>
    <property type="evidence" value="ECO:0007669"/>
    <property type="project" value="TreeGrafter"/>
</dbReference>
<comment type="caution">
    <text evidence="2">The sequence shown here is derived from an EMBL/GenBank/DDBJ whole genome shotgun (WGS) entry which is preliminary data.</text>
</comment>
<keyword evidence="1" id="KW-0812">Transmembrane</keyword>
<feature type="transmembrane region" description="Helical" evidence="1">
    <location>
        <begin position="266"/>
        <end position="286"/>
    </location>
</feature>
<feature type="transmembrane region" description="Helical" evidence="1">
    <location>
        <begin position="64"/>
        <end position="82"/>
    </location>
</feature>